<reference evidence="1 2" key="1">
    <citation type="submission" date="2021-06" db="EMBL/GenBank/DDBJ databases">
        <authorList>
            <person name="Palmer J.M."/>
        </authorList>
    </citation>
    <scope>NUCLEOTIDE SEQUENCE [LARGE SCALE GENOMIC DNA]</scope>
    <source>
        <strain evidence="1 2">XC_2019</strain>
        <tissue evidence="1">Muscle</tissue>
    </source>
</reference>
<evidence type="ECO:0000313" key="1">
    <source>
        <dbReference type="EMBL" id="MEQ2213870.1"/>
    </source>
</evidence>
<name>A0ABV0RZZ5_9TELE</name>
<organism evidence="1 2">
    <name type="scientific">Xenoophorus captivus</name>
    <dbReference type="NCBI Taxonomy" id="1517983"/>
    <lineage>
        <taxon>Eukaryota</taxon>
        <taxon>Metazoa</taxon>
        <taxon>Chordata</taxon>
        <taxon>Craniata</taxon>
        <taxon>Vertebrata</taxon>
        <taxon>Euteleostomi</taxon>
        <taxon>Actinopterygii</taxon>
        <taxon>Neopterygii</taxon>
        <taxon>Teleostei</taxon>
        <taxon>Neoteleostei</taxon>
        <taxon>Acanthomorphata</taxon>
        <taxon>Ovalentaria</taxon>
        <taxon>Atherinomorphae</taxon>
        <taxon>Cyprinodontiformes</taxon>
        <taxon>Goodeidae</taxon>
        <taxon>Xenoophorus</taxon>
    </lineage>
</organism>
<sequence length="203" mass="23168">MAEKVYASALKEEDTKDAIALFSVPEDCPIGLRENREREMQKELAEQHSQESVKRKKTFLLKRSQSISFQFSDDWRTSPLPTAGGTETFPSQTFPDYQRVTISGDYCAGALTIREKYSRLAYHRFPRTVAQFLRNGENLKWSEEDEVLPGTKKCLTSLKNNQPIMLIFLSMQYIYSTQICVTLQLMGHTPILTDASAKIVTIT</sequence>
<accession>A0ABV0RZZ5</accession>
<protein>
    <submittedName>
        <fullName evidence="1">Uncharacterized protein</fullName>
    </submittedName>
</protein>
<gene>
    <name evidence="1" type="ORF">XENOCAPTIV_022460</name>
</gene>
<proteinExistence type="predicted"/>
<evidence type="ECO:0000313" key="2">
    <source>
        <dbReference type="Proteomes" id="UP001434883"/>
    </source>
</evidence>
<dbReference type="EMBL" id="JAHRIN010063830">
    <property type="protein sequence ID" value="MEQ2213870.1"/>
    <property type="molecule type" value="Genomic_DNA"/>
</dbReference>
<comment type="caution">
    <text evidence="1">The sequence shown here is derived from an EMBL/GenBank/DDBJ whole genome shotgun (WGS) entry which is preliminary data.</text>
</comment>
<dbReference type="Proteomes" id="UP001434883">
    <property type="component" value="Unassembled WGS sequence"/>
</dbReference>
<keyword evidence="2" id="KW-1185">Reference proteome</keyword>